<dbReference type="EMBL" id="AAGW02050160">
    <property type="status" value="NOT_ANNOTATED_CDS"/>
    <property type="molecule type" value="Genomic_DNA"/>
</dbReference>
<sequence>MSSSHFAIRHRKDLSTEMIRTKIAHRKSLSQKENRHKEYERNRHFGLKDVNIPNWEGRILVELDESSQALVPEKASAKPRSMKTVLGDQRKQMLQKYKEEKQLQKLKEQREKAKRGVFKVGLYRPDKPGFLSSNQNVMKAESKKVNNGNIVQVIRPGQKQTSEKKMLDKERTVVQPAVPTSVRMTRSATQAAKQVARTVSSTTRKPGARAANDNEPERKAPSKGRPAKNTEPHPDKVIYFEVDNEENILDSQTSTADGMDPDGVLSKMENLPKTNLAKTKGKISFAPKDFMFQPLDGLKTYQVTPMTPRSANAFLTPSCTWTPLETQVDKTQATKEILEQKHRIYSTKTVQQDSNKFQCPLGSVTVWNEEHALNQNEATTKNSNNLPIKEVPSLEVNEGYTSQPQHDVPYFRNVLQSETERLTSHCLEWDRKLELEIPEDAKDLIRTAVGQTRLLMKERFKQFEGLVNDCEFKQGEKETTCTDLDGFWDMVSFQIEDVNQKFNNLTKLEESGWQNTNSNASKNVSRKKTVSRLTTKPKQDDSGKIAARNRLAAIKNAMRERLKQEELGEAAASGIPKKVDTIVFDAGFFRIESPVKSFSGLSASSERLSQSLRTPKSVCKAGSQSRAAMGLLPQAASPENTDPQDASREHTDEKTVCSNIPESRNKIVENSQCPGLQDLIEVNHDVNKINFEMDCLSRISLSLHVGERADDINTKNKEEISDVERMELNSSIISQDILMTSPEKNMPSVNNVSQEEETKVSHSVLYDNKSLTTECYLLDSPGLDCDNPSTRVERRPLDHGRHVSFGGNLITFSPLRPLSAEQPEEF</sequence>
<dbReference type="GeneTree" id="ENSGT00940000158652"/>
<feature type="region of interest" description="Disordered" evidence="2">
    <location>
        <begin position="181"/>
        <end position="234"/>
    </location>
</feature>
<dbReference type="Proteomes" id="UP000001811">
    <property type="component" value="Chromosome 17"/>
</dbReference>
<dbReference type="GO" id="GO:0007346">
    <property type="term" value="P:regulation of mitotic cell cycle"/>
    <property type="evidence" value="ECO:0007669"/>
    <property type="project" value="TreeGrafter"/>
</dbReference>
<dbReference type="eggNOG" id="KOG3971">
    <property type="taxonomic scope" value="Eukaryota"/>
</dbReference>
<feature type="compositionally biased region" description="Polar residues" evidence="2">
    <location>
        <begin position="182"/>
        <end position="204"/>
    </location>
</feature>
<dbReference type="EMBL" id="AAGW02050163">
    <property type="status" value="NOT_ANNOTATED_CDS"/>
    <property type="molecule type" value="Genomic_DNA"/>
</dbReference>
<dbReference type="Bgee" id="ENSOCUG00000002926">
    <property type="expression patterns" value="Expressed in embryo and 13 other cell types or tissues"/>
</dbReference>
<dbReference type="GO" id="GO:0007059">
    <property type="term" value="P:chromosome segregation"/>
    <property type="evidence" value="ECO:0007669"/>
    <property type="project" value="TreeGrafter"/>
</dbReference>
<dbReference type="GO" id="GO:0051382">
    <property type="term" value="P:kinetochore assembly"/>
    <property type="evidence" value="ECO:0007669"/>
    <property type="project" value="TreeGrafter"/>
</dbReference>
<name>G1SIN2_RABIT</name>
<feature type="region of interest" description="Disordered" evidence="2">
    <location>
        <begin position="633"/>
        <end position="654"/>
    </location>
</feature>
<dbReference type="EMBL" id="AAGW02050161">
    <property type="status" value="NOT_ANNOTATED_CDS"/>
    <property type="molecule type" value="Genomic_DNA"/>
</dbReference>
<dbReference type="GO" id="GO:0072686">
    <property type="term" value="C:mitotic spindle"/>
    <property type="evidence" value="ECO:0007669"/>
    <property type="project" value="Ensembl"/>
</dbReference>
<evidence type="ECO:0000256" key="1">
    <source>
        <dbReference type="ARBA" id="ARBA00008839"/>
    </source>
</evidence>
<dbReference type="PaxDb" id="9986-ENSOCUP00000002547"/>
<comment type="similarity">
    <text evidence="1">Belongs to the SAPAP family.</text>
</comment>
<dbReference type="GO" id="GO:0005634">
    <property type="term" value="C:nucleus"/>
    <property type="evidence" value="ECO:0007669"/>
    <property type="project" value="Ensembl"/>
</dbReference>
<feature type="compositionally biased region" description="Polar residues" evidence="2">
    <location>
        <begin position="600"/>
        <end position="614"/>
    </location>
</feature>
<dbReference type="FunCoup" id="G1SIN2">
    <property type="interactions" value="435"/>
</dbReference>
<dbReference type="Pfam" id="PF03359">
    <property type="entry name" value="GKAP"/>
    <property type="match status" value="1"/>
</dbReference>
<dbReference type="SMR" id="G1SIN2"/>
<dbReference type="GO" id="GO:0023052">
    <property type="term" value="P:signaling"/>
    <property type="evidence" value="ECO:0007669"/>
    <property type="project" value="InterPro"/>
</dbReference>
<feature type="compositionally biased region" description="Basic and acidic residues" evidence="2">
    <location>
        <begin position="645"/>
        <end position="654"/>
    </location>
</feature>
<feature type="compositionally biased region" description="Polar residues" evidence="2">
    <location>
        <begin position="513"/>
        <end position="523"/>
    </location>
</feature>
<dbReference type="GO" id="GO:0008017">
    <property type="term" value="F:microtubule binding"/>
    <property type="evidence" value="ECO:0007669"/>
    <property type="project" value="TreeGrafter"/>
</dbReference>
<proteinExistence type="inferred from homology"/>
<dbReference type="InParanoid" id="G1SIN2"/>
<dbReference type="EMBL" id="AAGW02050162">
    <property type="status" value="NOT_ANNOTATED_CDS"/>
    <property type="molecule type" value="Genomic_DNA"/>
</dbReference>
<reference evidence="3" key="3">
    <citation type="submission" date="2025-09" db="UniProtKB">
        <authorList>
            <consortium name="Ensembl"/>
        </authorList>
    </citation>
    <scope>IDENTIFICATION</scope>
    <source>
        <strain evidence="3">Thorbecke</strain>
    </source>
</reference>
<feature type="region of interest" description="Disordered" evidence="2">
    <location>
        <begin position="513"/>
        <end position="542"/>
    </location>
</feature>
<dbReference type="PANTHER" id="PTHR12353:SF1">
    <property type="entry name" value="DISKS LARGE-ASSOCIATED PROTEIN 5"/>
    <property type="match status" value="1"/>
</dbReference>
<dbReference type="GO" id="GO:0007052">
    <property type="term" value="P:mitotic spindle organization"/>
    <property type="evidence" value="ECO:0007669"/>
    <property type="project" value="TreeGrafter"/>
</dbReference>
<dbReference type="PANTHER" id="PTHR12353">
    <property type="entry name" value="DISKS LARGE-ASSOCIATED PROTEIN DAP SAP90/PSD-95-ASSOCIATED PROTEIN"/>
    <property type="match status" value="1"/>
</dbReference>
<reference evidence="3 4" key="1">
    <citation type="journal article" date="2011" name="Nature">
        <title>A high-resolution map of human evolutionary constraint using 29 mammals.</title>
        <authorList>
            <person name="Lindblad-Toh K."/>
            <person name="Garber M."/>
            <person name="Zuk O."/>
            <person name="Lin M.F."/>
            <person name="Parker B.J."/>
            <person name="Washietl S."/>
            <person name="Kheradpour P."/>
            <person name="Ernst J."/>
            <person name="Jordan G."/>
            <person name="Mauceli E."/>
            <person name="Ward L.D."/>
            <person name="Lowe C.B."/>
            <person name="Holloway A.K."/>
            <person name="Clamp M."/>
            <person name="Gnerre S."/>
            <person name="Alfoldi J."/>
            <person name="Beal K."/>
            <person name="Chang J."/>
            <person name="Clawson H."/>
            <person name="Cuff J."/>
            <person name="Di Palma F."/>
            <person name="Fitzgerald S."/>
            <person name="Flicek P."/>
            <person name="Guttman M."/>
            <person name="Hubisz M.J."/>
            <person name="Jaffe D.B."/>
            <person name="Jungreis I."/>
            <person name="Kent W.J."/>
            <person name="Kostka D."/>
            <person name="Lara M."/>
            <person name="Martins A.L."/>
            <person name="Massingham T."/>
            <person name="Moltke I."/>
            <person name="Raney B.J."/>
            <person name="Rasmussen M.D."/>
            <person name="Robinson J."/>
            <person name="Stark A."/>
            <person name="Vilella A.J."/>
            <person name="Wen J."/>
            <person name="Xie X."/>
            <person name="Zody M.C."/>
            <person name="Baldwin J."/>
            <person name="Bloom T."/>
            <person name="Chin C.W."/>
            <person name="Heiman D."/>
            <person name="Nicol R."/>
            <person name="Nusbaum C."/>
            <person name="Young S."/>
            <person name="Wilkinson J."/>
            <person name="Worley K.C."/>
            <person name="Kovar C.L."/>
            <person name="Muzny D.M."/>
            <person name="Gibbs R.A."/>
            <person name="Cree A."/>
            <person name="Dihn H.H."/>
            <person name="Fowler G."/>
            <person name="Jhangiani S."/>
            <person name="Joshi V."/>
            <person name="Lee S."/>
            <person name="Lewis L.R."/>
            <person name="Nazareth L.V."/>
            <person name="Okwuonu G."/>
            <person name="Santibanez J."/>
            <person name="Warren W.C."/>
            <person name="Mardis E.R."/>
            <person name="Weinstock G.M."/>
            <person name="Wilson R.K."/>
            <person name="Delehaunty K."/>
            <person name="Dooling D."/>
            <person name="Fronik C."/>
            <person name="Fulton L."/>
            <person name="Fulton B."/>
            <person name="Graves T."/>
            <person name="Minx P."/>
            <person name="Sodergren E."/>
            <person name="Birney E."/>
            <person name="Margulies E.H."/>
            <person name="Herrero J."/>
            <person name="Green E.D."/>
            <person name="Haussler D."/>
            <person name="Siepel A."/>
            <person name="Goldman N."/>
            <person name="Pollard K.S."/>
            <person name="Pedersen J.S."/>
            <person name="Lander E.S."/>
            <person name="Kellis M."/>
        </authorList>
    </citation>
    <scope>NUCLEOTIDE SEQUENCE [LARGE SCALE GENOMIC DNA]</scope>
    <source>
        <strain evidence="3 4">Thorbecke inbred</strain>
    </source>
</reference>
<dbReference type="Ensembl" id="ENSOCUT00000002932.4">
    <property type="protein sequence ID" value="ENSOCUP00000002547.4"/>
    <property type="gene ID" value="ENSOCUG00000002926.4"/>
</dbReference>
<gene>
    <name evidence="3" type="primary">DLGAP5</name>
</gene>
<dbReference type="GO" id="GO:0005829">
    <property type="term" value="C:cytosol"/>
    <property type="evidence" value="ECO:0007669"/>
    <property type="project" value="Ensembl"/>
</dbReference>
<protein>
    <submittedName>
        <fullName evidence="3">DLG associated protein 5</fullName>
    </submittedName>
</protein>
<dbReference type="EMBL" id="AAGW02050159">
    <property type="status" value="NOT_ANNOTATED_CDS"/>
    <property type="molecule type" value="Genomic_DNA"/>
</dbReference>
<feature type="region of interest" description="Disordered" evidence="2">
    <location>
        <begin position="600"/>
        <end position="620"/>
    </location>
</feature>
<dbReference type="HOGENOM" id="CLU_018126_0_0_1"/>
<evidence type="ECO:0000313" key="4">
    <source>
        <dbReference type="Proteomes" id="UP000001811"/>
    </source>
</evidence>
<reference evidence="3" key="2">
    <citation type="submission" date="2025-08" db="UniProtKB">
        <authorList>
            <consortium name="Ensembl"/>
        </authorList>
    </citation>
    <scope>IDENTIFICATION</scope>
    <source>
        <strain evidence="3">Thorbecke</strain>
    </source>
</reference>
<organism evidence="3 4">
    <name type="scientific">Oryctolagus cuniculus</name>
    <name type="common">Rabbit</name>
    <dbReference type="NCBI Taxonomy" id="9986"/>
    <lineage>
        <taxon>Eukaryota</taxon>
        <taxon>Metazoa</taxon>
        <taxon>Chordata</taxon>
        <taxon>Craniata</taxon>
        <taxon>Vertebrata</taxon>
        <taxon>Euteleostomi</taxon>
        <taxon>Mammalia</taxon>
        <taxon>Eutheria</taxon>
        <taxon>Euarchontoglires</taxon>
        <taxon>Glires</taxon>
        <taxon>Lagomorpha</taxon>
        <taxon>Leporidae</taxon>
        <taxon>Oryctolagus</taxon>
    </lineage>
</organism>
<dbReference type="STRING" id="9986.ENSOCUP00000002547"/>
<evidence type="ECO:0000256" key="2">
    <source>
        <dbReference type="SAM" id="MobiDB-lite"/>
    </source>
</evidence>
<dbReference type="InterPro" id="IPR005026">
    <property type="entry name" value="SAPAP"/>
</dbReference>
<accession>G1SIN2</accession>
<keyword evidence="4" id="KW-1185">Reference proteome</keyword>
<dbReference type="GO" id="GO:0051642">
    <property type="term" value="P:centrosome localization"/>
    <property type="evidence" value="ECO:0007669"/>
    <property type="project" value="TreeGrafter"/>
</dbReference>
<evidence type="ECO:0000313" key="3">
    <source>
        <dbReference type="Ensembl" id="ENSOCUP00000002547.4"/>
    </source>
</evidence>
<dbReference type="GO" id="GO:0031616">
    <property type="term" value="C:spindle pole centrosome"/>
    <property type="evidence" value="ECO:0007669"/>
    <property type="project" value="Ensembl"/>
</dbReference>
<dbReference type="AlphaFoldDB" id="G1SIN2"/>